<dbReference type="Proteomes" id="UP000247512">
    <property type="component" value="Unassembled WGS sequence"/>
</dbReference>
<dbReference type="EMBL" id="CP019875">
    <property type="protein sequence ID" value="AQU86139.1"/>
    <property type="molecule type" value="Genomic_DNA"/>
</dbReference>
<gene>
    <name evidence="1" type="ORF">B0W47_00245</name>
    <name evidence="2" type="ORF">CDI09_03810</name>
</gene>
<protein>
    <submittedName>
        <fullName evidence="1">Uncharacterized protein</fullName>
    </submittedName>
</protein>
<sequence length="84" mass="9729">MTGAETYRTRFMEFMQRAIRLEGTASIASVSIRQSAPCDFMVLYMLFMPPNEDDLEVFSLIETELVSDIWQWQVLAADRAYVPK</sequence>
<dbReference type="Proteomes" id="UP000189683">
    <property type="component" value="Chromosome"/>
</dbReference>
<reference evidence="3" key="1">
    <citation type="submission" date="2017-02" db="EMBL/GenBank/DDBJ databases">
        <title>zhang.</title>
        <authorList>
            <person name="Zhang H."/>
        </authorList>
    </citation>
    <scope>NUCLEOTIDE SEQUENCE [LARGE SCALE GENOMIC DNA]</scope>
    <source>
        <strain evidence="3">RZS01</strain>
    </source>
</reference>
<evidence type="ECO:0000313" key="4">
    <source>
        <dbReference type="Proteomes" id="UP000247512"/>
    </source>
</evidence>
<dbReference type="OrthoDB" id="10003669at2"/>
<evidence type="ECO:0000313" key="2">
    <source>
        <dbReference type="EMBL" id="PYD67351.1"/>
    </source>
</evidence>
<keyword evidence="4" id="KW-1185">Reference proteome</keyword>
<dbReference type="EMBL" id="NIRT01000004">
    <property type="protein sequence ID" value="PYD67351.1"/>
    <property type="molecule type" value="Genomic_DNA"/>
</dbReference>
<dbReference type="RefSeq" id="WP_078523581.1">
    <property type="nucleotide sequence ID" value="NZ_CP019875.1"/>
</dbReference>
<dbReference type="KEGG" id="kna:B0W47_00245"/>
<name>A0A9N7CA92_9PROT</name>
<reference evidence="1" key="2">
    <citation type="submission" date="2017-02" db="EMBL/GenBank/DDBJ databases">
        <authorList>
            <person name="Zhang H."/>
        </authorList>
    </citation>
    <scope>NUCLEOTIDE SEQUENCE</scope>
    <source>
        <strain evidence="1">RZS01</strain>
    </source>
</reference>
<accession>A0A9N7CA92</accession>
<evidence type="ECO:0000313" key="3">
    <source>
        <dbReference type="Proteomes" id="UP000189683"/>
    </source>
</evidence>
<proteinExistence type="predicted"/>
<dbReference type="AlphaFoldDB" id="A0A9N7CA92"/>
<evidence type="ECO:0000313" key="1">
    <source>
        <dbReference type="EMBL" id="AQU86139.1"/>
    </source>
</evidence>
<reference evidence="2 4" key="3">
    <citation type="submission" date="2017-06" db="EMBL/GenBank/DDBJ databases">
        <title>A draft genome sequence of Komagataeibacter nataicola LMG 1536.</title>
        <authorList>
            <person name="Skraban J."/>
            <person name="Cleenwerck I."/>
            <person name="Vandamme P."/>
            <person name="Trcek J."/>
        </authorList>
    </citation>
    <scope>NUCLEOTIDE SEQUENCE [LARGE SCALE GENOMIC DNA]</scope>
    <source>
        <strain evidence="2 4">LMG 1536</strain>
    </source>
</reference>
<organism evidence="1 3">
    <name type="scientific">Komagataeibacter nataicola</name>
    <dbReference type="NCBI Taxonomy" id="265960"/>
    <lineage>
        <taxon>Bacteria</taxon>
        <taxon>Pseudomonadati</taxon>
        <taxon>Pseudomonadota</taxon>
        <taxon>Alphaproteobacteria</taxon>
        <taxon>Acetobacterales</taxon>
        <taxon>Acetobacteraceae</taxon>
        <taxon>Komagataeibacter</taxon>
    </lineage>
</organism>